<reference evidence="2 3" key="1">
    <citation type="submission" date="2019-09" db="EMBL/GenBank/DDBJ databases">
        <title>A chromosome-level genome assembly of the Chinese tupelo Nyssa sinensis.</title>
        <authorList>
            <person name="Yang X."/>
            <person name="Kang M."/>
            <person name="Yang Y."/>
            <person name="Xiong H."/>
            <person name="Wang M."/>
            <person name="Zhang Z."/>
            <person name="Wang Z."/>
            <person name="Wu H."/>
            <person name="Ma T."/>
            <person name="Liu J."/>
            <person name="Xi Z."/>
        </authorList>
    </citation>
    <scope>NUCLEOTIDE SEQUENCE [LARGE SCALE GENOMIC DNA]</scope>
    <source>
        <strain evidence="2">J267</strain>
        <tissue evidence="2">Leaf</tissue>
    </source>
</reference>
<protein>
    <submittedName>
        <fullName evidence="2">Uncharacterized protein</fullName>
    </submittedName>
</protein>
<feature type="compositionally biased region" description="Basic and acidic residues" evidence="1">
    <location>
        <begin position="60"/>
        <end position="75"/>
    </location>
</feature>
<organism evidence="2 3">
    <name type="scientific">Nyssa sinensis</name>
    <dbReference type="NCBI Taxonomy" id="561372"/>
    <lineage>
        <taxon>Eukaryota</taxon>
        <taxon>Viridiplantae</taxon>
        <taxon>Streptophyta</taxon>
        <taxon>Embryophyta</taxon>
        <taxon>Tracheophyta</taxon>
        <taxon>Spermatophyta</taxon>
        <taxon>Magnoliopsida</taxon>
        <taxon>eudicotyledons</taxon>
        <taxon>Gunneridae</taxon>
        <taxon>Pentapetalae</taxon>
        <taxon>asterids</taxon>
        <taxon>Cornales</taxon>
        <taxon>Nyssaceae</taxon>
        <taxon>Nyssa</taxon>
    </lineage>
</organism>
<evidence type="ECO:0000256" key="1">
    <source>
        <dbReference type="SAM" id="MobiDB-lite"/>
    </source>
</evidence>
<feature type="region of interest" description="Disordered" evidence="1">
    <location>
        <begin position="53"/>
        <end position="75"/>
    </location>
</feature>
<proteinExistence type="predicted"/>
<dbReference type="Proteomes" id="UP000325577">
    <property type="component" value="Linkage Group LG10"/>
</dbReference>
<evidence type="ECO:0000313" key="2">
    <source>
        <dbReference type="EMBL" id="KAA8544914.1"/>
    </source>
</evidence>
<accession>A0A5J5BQI6</accession>
<evidence type="ECO:0000313" key="3">
    <source>
        <dbReference type="Proteomes" id="UP000325577"/>
    </source>
</evidence>
<name>A0A5J5BQI6_9ASTE</name>
<sequence length="97" mass="10965">MEGIVSGIVMKAWRLQLMLHGRLITQLCVGLLRARDTVGSQLVFPPFEAELRKRTPRPQRCTDGHATDSGKDKNEKQSALANVFICKNRITLFLKML</sequence>
<dbReference type="AlphaFoldDB" id="A0A5J5BQI6"/>
<gene>
    <name evidence="2" type="ORF">F0562_019691</name>
</gene>
<keyword evidence="3" id="KW-1185">Reference proteome</keyword>
<dbReference type="EMBL" id="CM018033">
    <property type="protein sequence ID" value="KAA8544914.1"/>
    <property type="molecule type" value="Genomic_DNA"/>
</dbReference>